<reference evidence="2 3" key="1">
    <citation type="journal article" date="2019" name="Sci. Rep.">
        <title>Orb-weaving spider Araneus ventricosus genome elucidates the spidroin gene catalogue.</title>
        <authorList>
            <person name="Kono N."/>
            <person name="Nakamura H."/>
            <person name="Ohtoshi R."/>
            <person name="Moran D.A.P."/>
            <person name="Shinohara A."/>
            <person name="Yoshida Y."/>
            <person name="Fujiwara M."/>
            <person name="Mori M."/>
            <person name="Tomita M."/>
            <person name="Arakawa K."/>
        </authorList>
    </citation>
    <scope>NUCLEOTIDE SEQUENCE [LARGE SCALE GENOMIC DNA]</scope>
</reference>
<comment type="caution">
    <text evidence="2">The sequence shown here is derived from an EMBL/GenBank/DDBJ whole genome shotgun (WGS) entry which is preliminary data.</text>
</comment>
<feature type="transmembrane region" description="Helical" evidence="1">
    <location>
        <begin position="12"/>
        <end position="34"/>
    </location>
</feature>
<evidence type="ECO:0000313" key="2">
    <source>
        <dbReference type="EMBL" id="GBM26563.1"/>
    </source>
</evidence>
<name>A0A4Y2EBL0_ARAVE</name>
<keyword evidence="1" id="KW-1133">Transmembrane helix</keyword>
<keyword evidence="1" id="KW-0472">Membrane</keyword>
<gene>
    <name evidence="2" type="ORF">AVEN_1170_1</name>
</gene>
<evidence type="ECO:0000256" key="1">
    <source>
        <dbReference type="SAM" id="Phobius"/>
    </source>
</evidence>
<dbReference type="EMBL" id="BGPR01000563">
    <property type="protein sequence ID" value="GBM26563.1"/>
    <property type="molecule type" value="Genomic_DNA"/>
</dbReference>
<proteinExistence type="predicted"/>
<keyword evidence="1" id="KW-0812">Transmembrane</keyword>
<evidence type="ECO:0000313" key="3">
    <source>
        <dbReference type="Proteomes" id="UP000499080"/>
    </source>
</evidence>
<protein>
    <submittedName>
        <fullName evidence="2">Uncharacterized protein</fullName>
    </submittedName>
</protein>
<dbReference type="Proteomes" id="UP000499080">
    <property type="component" value="Unassembled WGS sequence"/>
</dbReference>
<organism evidence="2 3">
    <name type="scientific">Araneus ventricosus</name>
    <name type="common">Orbweaver spider</name>
    <name type="synonym">Epeira ventricosa</name>
    <dbReference type="NCBI Taxonomy" id="182803"/>
    <lineage>
        <taxon>Eukaryota</taxon>
        <taxon>Metazoa</taxon>
        <taxon>Ecdysozoa</taxon>
        <taxon>Arthropoda</taxon>
        <taxon>Chelicerata</taxon>
        <taxon>Arachnida</taxon>
        <taxon>Araneae</taxon>
        <taxon>Araneomorphae</taxon>
        <taxon>Entelegynae</taxon>
        <taxon>Araneoidea</taxon>
        <taxon>Araneidae</taxon>
        <taxon>Araneus</taxon>
    </lineage>
</organism>
<dbReference type="AlphaFoldDB" id="A0A4Y2EBL0"/>
<accession>A0A4Y2EBL0</accession>
<sequence>MSNSGLEKRLTAFIFRPVVVASSCVSLSICYLFSSASLSLRKKKVETRVLLSLSFAEKERGTARLGYILEWKCLKRSAHVKNRPPLSHVARFRYWSLSSVSEQLFAEVGSLSLTVLSSVPLREILF</sequence>
<keyword evidence="3" id="KW-1185">Reference proteome</keyword>